<dbReference type="GO" id="GO:0005886">
    <property type="term" value="C:plasma membrane"/>
    <property type="evidence" value="ECO:0007669"/>
    <property type="project" value="UniProtKB-SubCell"/>
</dbReference>
<dbReference type="GO" id="GO:0003843">
    <property type="term" value="F:1,3-beta-D-glucan synthase activity"/>
    <property type="evidence" value="ECO:0007669"/>
    <property type="project" value="UniProtKB-EC"/>
</dbReference>
<evidence type="ECO:0000256" key="1">
    <source>
        <dbReference type="ARBA" id="ARBA00004651"/>
    </source>
</evidence>
<dbReference type="InterPro" id="IPR026899">
    <property type="entry name" value="FKS1-like_dom1"/>
</dbReference>
<evidence type="ECO:0000313" key="18">
    <source>
        <dbReference type="Proteomes" id="UP000317650"/>
    </source>
</evidence>
<dbReference type="SMART" id="SM01205">
    <property type="entry name" value="FKS1_dom1"/>
    <property type="match status" value="1"/>
</dbReference>
<dbReference type="InterPro" id="IPR058851">
    <property type="entry name" value="CALS1_helical"/>
</dbReference>
<feature type="transmembrane region" description="Helical" evidence="15">
    <location>
        <begin position="733"/>
        <end position="753"/>
    </location>
</feature>
<feature type="transmembrane region" description="Helical" evidence="15">
    <location>
        <begin position="1776"/>
        <end position="1795"/>
    </location>
</feature>
<feature type="transmembrane region" description="Helical" evidence="15">
    <location>
        <begin position="519"/>
        <end position="544"/>
    </location>
</feature>
<sequence length="1860" mass="213819">MANEIVPAEGPSDPPSRASSMPSVHRPSAPQYSPAPFDSEKVPPTLVADVRRFLRVANQIESESPRVAYHCRFHAFENAHMLDPHSSGRGVRQFKTALLLRLKQDEYTTKQMRKETSDARELKYFYNEKKMKEGEVSSVLFEVLKAFISRAGPESAAAVDIEESVRSYDRYNILPLDTRGGQHAIMLLPEIKAAVSAVRSVRGLPLVEGAQGDAGGHKDLFERLQCWFGFQKGNVANQREHLILLLANIQGRLSPKPTSMLKLDDRAVHELMVELFENYVNWCKFLGRQSNIWLPSVKQEVQQYKLLYISLYLLIWGEASNLRLMPECLCYIFHQMAGDLYGMLSGAISFKTGEKVVPAYGGECESFLNNIVTPIYDVIYKEARKSKNGHSDHSTWRNYDDLNEFFWSVDCFKLGWPMRPDHDFFCISPRSKQSMSPPSNQSTPALSNQSIDTKETITSHSKWVGKTNFVEIRSFWHLFRSFDRMWTFLLLALQVMIIMAWHGLETPLELLDPLVFEDILSIFVTNAVLRLIQVTVDFVFTWKARHTLNFDEKLRFALKFCICAIWTIILPAVYATSQKNYVCSTKLSQSNLYLFCLSPYMIVVAIYLTSNVVGMALFFFPAVSSYLETSNWQICKFISWWAQPRLYIGRGMQMGQVSLLKYTTFWVILLSIKLLFSYYFEIKLLVQPTKQIMKVNVNEYDWHELFPKVKNNAGAILAVWAPVLLVYFMDTQIWYSIFCTIFGGVYGIIHHLGEIRTMGMVRSRFHSLPSRFNDFLVPRTSTKENKRTCRNFLHNKIFKDLKRERSDLVRFATVWNRIISSFRMEDLISNRELDLMIMPVSANLSSNSIRWPLFLLASKFSAAVNVTKDFAGKYEQLQRKINKDSYMINAINESYDSLKSIFEFLITGDLEKRVVGDIFKKIEQGIKNSSLLVDFQMNELPIIHDKLVHLVEFLFENKIAHREKVVILLQDIIEILTKDVMMNSSSILDMINCSTNLVLDGDGLFGCHQPELFASDSAICFPYPDDGSLKEQVKRLYLLLAVKEKAMDIPNNLEARRRISFFATSLFMDMPSAPKVRNMLSFRPTFVVPPELVQYGRYGLIRLEIETRITVMTPYYMEEVKFSHEELHSSQDGASILSYMQKIYPDEWTNFLERLGPKASNEEIQYWASFRGQTLSRTVRGMMYYREALKLQAFLDRASDPGYAAIDGEQNKRNSQQSLSAQSDALADMKFTYVVSCQNFGAQKSSGDPHAQDILDLMIRYPSLRVAYIEEKEVNSADNRRKVYSSVLVKADNNLDQEIYRIKLPGPPIIGEGKPENQNHAIIFTRGDALQTIDMNQDNYLEEAYKMRNVLQEFRRHNGENPPTILGLREHIFTGSVSSLAGFMSYQETSFVTIGQRVRFHYGHPDLFDRVFHLTRGGVSKASKTINLSEDVFAGFNSTLRRGYVTYNEYMQVGKGRDVGLNQISKFEAKVANGNSEQSLSRDIYRLGQRFDFFRMLSCYFTTVGFYFNSLISIFGVYIFLYGQLYLVLSGLEKALITEARMQNVKSLETALASQSFLQLGLLTGLPMMMELGLEKGVRLALSDFILMQLQLASIFFTFSLGTKAHHFGRTLLHGGAKYRPTGRKFVVFHASFSENYQLYSRSHFVKGFELLFLLIVYNLFRRTYESTVAYVMITYSSWFMAGTWLFTPFLFNPSGFVWRKIVEDWTDWNKWMNNQGGIGIQPDKCWESWWNDENSHFQHSGLSSGMVEVVLSLRFFIYQYGLVYHLDISHQSKNIVVYVLSWFVIVAVFSLVKYTGVWDTIQAVAYAYDCGMGCVLFAPIAALAWMPVISAIQTRVLFNQAFNRQLHIQPILAGKSKLR</sequence>
<dbReference type="Pfam" id="PF04652">
    <property type="entry name" value="Vta1"/>
    <property type="match status" value="1"/>
</dbReference>
<comment type="similarity">
    <text evidence="2">Belongs to the glycosyltransferase 48 family.</text>
</comment>
<keyword evidence="9 15" id="KW-1133">Transmembrane helix</keyword>
<evidence type="ECO:0000256" key="4">
    <source>
        <dbReference type="ARBA" id="ARBA00022475"/>
    </source>
</evidence>
<comment type="catalytic activity">
    <reaction evidence="13">
        <text>[(1-&gt;3)-beta-D-glucosyl](n) + UDP-alpha-D-glucose = [(1-&gt;3)-beta-D-glucosyl](n+1) + UDP + H(+)</text>
        <dbReference type="Rhea" id="RHEA:21476"/>
        <dbReference type="Rhea" id="RHEA-COMP:11146"/>
        <dbReference type="Rhea" id="RHEA-COMP:14303"/>
        <dbReference type="ChEBI" id="CHEBI:15378"/>
        <dbReference type="ChEBI" id="CHEBI:37671"/>
        <dbReference type="ChEBI" id="CHEBI:58223"/>
        <dbReference type="ChEBI" id="CHEBI:58885"/>
        <dbReference type="EC" id="2.4.1.34"/>
    </reaction>
</comment>
<organism evidence="17 18">
    <name type="scientific">Musa balbisiana</name>
    <name type="common">Banana</name>
    <dbReference type="NCBI Taxonomy" id="52838"/>
    <lineage>
        <taxon>Eukaryota</taxon>
        <taxon>Viridiplantae</taxon>
        <taxon>Streptophyta</taxon>
        <taxon>Embryophyta</taxon>
        <taxon>Tracheophyta</taxon>
        <taxon>Spermatophyta</taxon>
        <taxon>Magnoliopsida</taxon>
        <taxon>Liliopsida</taxon>
        <taxon>Zingiberales</taxon>
        <taxon>Musaceae</taxon>
        <taxon>Musa</taxon>
    </lineage>
</organism>
<keyword evidence="4" id="KW-1003">Cell membrane</keyword>
<dbReference type="GO" id="GO:0000148">
    <property type="term" value="C:1,3-beta-D-glucan synthase complex"/>
    <property type="evidence" value="ECO:0007669"/>
    <property type="project" value="InterPro"/>
</dbReference>
<evidence type="ECO:0000256" key="8">
    <source>
        <dbReference type="ARBA" id="ARBA00022960"/>
    </source>
</evidence>
<accession>A0A4S8J2K9</accession>
<feature type="transmembrane region" description="Helical" evidence="15">
    <location>
        <begin position="597"/>
        <end position="620"/>
    </location>
</feature>
<proteinExistence type="inferred from homology"/>
<dbReference type="STRING" id="52838.A0A4S8J2K9"/>
<dbReference type="Pfam" id="PF14288">
    <property type="entry name" value="FKS1_dom1"/>
    <property type="match status" value="1"/>
</dbReference>
<feature type="transmembrane region" description="Helical" evidence="15">
    <location>
        <begin position="1743"/>
        <end position="1764"/>
    </location>
</feature>
<feature type="transmembrane region" description="Helical" evidence="15">
    <location>
        <begin position="556"/>
        <end position="577"/>
    </location>
</feature>
<dbReference type="PANTHER" id="PTHR12741">
    <property type="entry name" value="LYST-INTERACTING PROTEIN LIP5 DOPAMINE RESPONSIVE PROTEIN DRG-1"/>
    <property type="match status" value="1"/>
</dbReference>
<dbReference type="GO" id="GO:0008360">
    <property type="term" value="P:regulation of cell shape"/>
    <property type="evidence" value="ECO:0007669"/>
    <property type="project" value="UniProtKB-KW"/>
</dbReference>
<keyword evidence="10 15" id="KW-0472">Membrane</keyword>
<dbReference type="GO" id="GO:0006075">
    <property type="term" value="P:(1-&gt;3)-beta-D-glucan biosynthetic process"/>
    <property type="evidence" value="ECO:0007669"/>
    <property type="project" value="InterPro"/>
</dbReference>
<evidence type="ECO:0000256" key="10">
    <source>
        <dbReference type="ARBA" id="ARBA00023136"/>
    </source>
</evidence>
<feature type="transmembrane region" description="Helical" evidence="15">
    <location>
        <begin position="1668"/>
        <end position="1692"/>
    </location>
</feature>
<dbReference type="InterPro" id="IPR003440">
    <property type="entry name" value="Glyco_trans_48_dom"/>
</dbReference>
<dbReference type="InterPro" id="IPR023175">
    <property type="entry name" value="Vta1/CALS_N_sf"/>
</dbReference>
<keyword evidence="18" id="KW-1185">Reference proteome</keyword>
<comment type="caution">
    <text evidence="17">The sequence shown here is derived from an EMBL/GenBank/DDBJ whole genome shotgun (WGS) entry which is preliminary data.</text>
</comment>
<evidence type="ECO:0000256" key="12">
    <source>
        <dbReference type="ARBA" id="ARBA00032165"/>
    </source>
</evidence>
<feature type="transmembrane region" description="Helical" evidence="15">
    <location>
        <begin position="1644"/>
        <end position="1661"/>
    </location>
</feature>
<dbReference type="EC" id="2.4.1.34" evidence="3"/>
<keyword evidence="5" id="KW-0328">Glycosyltransferase</keyword>
<feature type="transmembrane region" description="Helical" evidence="15">
    <location>
        <begin position="1807"/>
        <end position="1826"/>
    </location>
</feature>
<evidence type="ECO:0000259" key="16">
    <source>
        <dbReference type="SMART" id="SM01205"/>
    </source>
</evidence>
<feature type="transmembrane region" description="Helical" evidence="15">
    <location>
        <begin position="659"/>
        <end position="680"/>
    </location>
</feature>
<dbReference type="Gene3D" id="1.25.40.270">
    <property type="entry name" value="Vacuolar protein sorting-associated protein vta1"/>
    <property type="match status" value="1"/>
</dbReference>
<feature type="transmembrane region" description="Helical" evidence="15">
    <location>
        <begin position="485"/>
        <end position="504"/>
    </location>
</feature>
<keyword evidence="6" id="KW-0808">Transferase</keyword>
<evidence type="ECO:0000256" key="9">
    <source>
        <dbReference type="ARBA" id="ARBA00022989"/>
    </source>
</evidence>
<dbReference type="Pfam" id="PF25968">
    <property type="entry name" value="CALS1"/>
    <property type="match status" value="1"/>
</dbReference>
<reference evidence="17 18" key="1">
    <citation type="journal article" date="2019" name="Nat. Plants">
        <title>Genome sequencing of Musa balbisiana reveals subgenome evolution and function divergence in polyploid bananas.</title>
        <authorList>
            <person name="Yao X."/>
        </authorList>
    </citation>
    <scope>NUCLEOTIDE SEQUENCE [LARGE SCALE GENOMIC DNA]</scope>
    <source>
        <strain evidence="18">cv. DH-PKW</strain>
        <tissue evidence="17">Leaves</tissue>
    </source>
</reference>
<dbReference type="EMBL" id="PYDT01000008">
    <property type="protein sequence ID" value="THU54622.1"/>
    <property type="molecule type" value="Genomic_DNA"/>
</dbReference>
<keyword evidence="7 15" id="KW-0812">Transmembrane</keyword>
<feature type="transmembrane region" description="Helical" evidence="15">
    <location>
        <begin position="1581"/>
        <end position="1602"/>
    </location>
</feature>
<name>A0A4S8J2K9_MUSBA</name>
<feature type="region of interest" description="Disordered" evidence="14">
    <location>
        <begin position="1"/>
        <end position="41"/>
    </location>
</feature>
<dbReference type="Pfam" id="PF02364">
    <property type="entry name" value="Glucan_synthase"/>
    <property type="match status" value="1"/>
</dbReference>
<gene>
    <name evidence="17" type="ORF">C4D60_Mb10t27070</name>
</gene>
<keyword evidence="8" id="KW-0133">Cell shape</keyword>
<feature type="domain" description="1,3-beta-glucan synthase component FKS1-like" evidence="16">
    <location>
        <begin position="303"/>
        <end position="419"/>
    </location>
</feature>
<protein>
    <recommendedName>
        <fullName evidence="12">1,3-beta-glucan synthase</fullName>
        <ecNumber evidence="3">2.4.1.34</ecNumber>
    </recommendedName>
    <alternativeName>
        <fullName evidence="12">1,3-beta-glucan synthase</fullName>
    </alternativeName>
</protein>
<evidence type="ECO:0000256" key="6">
    <source>
        <dbReference type="ARBA" id="ARBA00022679"/>
    </source>
</evidence>
<evidence type="ECO:0000256" key="2">
    <source>
        <dbReference type="ARBA" id="ARBA00009040"/>
    </source>
</evidence>
<evidence type="ECO:0000313" key="17">
    <source>
        <dbReference type="EMBL" id="THU54622.1"/>
    </source>
</evidence>
<dbReference type="InterPro" id="IPR039431">
    <property type="entry name" value="Vta1/CALS_N"/>
</dbReference>
<feature type="transmembrane region" description="Helical" evidence="15">
    <location>
        <begin position="1499"/>
        <end position="1521"/>
    </location>
</feature>
<dbReference type="Proteomes" id="UP000317650">
    <property type="component" value="Chromosome 10"/>
</dbReference>
<feature type="region of interest" description="Disordered" evidence="14">
    <location>
        <begin position="432"/>
        <end position="451"/>
    </location>
</feature>
<evidence type="ECO:0000256" key="13">
    <source>
        <dbReference type="ARBA" id="ARBA00047777"/>
    </source>
</evidence>
<evidence type="ECO:0000256" key="14">
    <source>
        <dbReference type="SAM" id="MobiDB-lite"/>
    </source>
</evidence>
<keyword evidence="11" id="KW-0961">Cell wall biogenesis/degradation</keyword>
<evidence type="ECO:0000256" key="7">
    <source>
        <dbReference type="ARBA" id="ARBA00022692"/>
    </source>
</evidence>
<evidence type="ECO:0000256" key="5">
    <source>
        <dbReference type="ARBA" id="ARBA00022676"/>
    </source>
</evidence>
<evidence type="ECO:0000256" key="11">
    <source>
        <dbReference type="ARBA" id="ARBA00023316"/>
    </source>
</evidence>
<dbReference type="PANTHER" id="PTHR12741:SF22">
    <property type="entry name" value="CALLOSE SYNTHASE 8-RELATED"/>
    <property type="match status" value="1"/>
</dbReference>
<comment type="subcellular location">
    <subcellularLocation>
        <location evidence="1">Cell membrane</location>
        <topology evidence="1">Multi-pass membrane protein</topology>
    </subcellularLocation>
</comment>
<evidence type="ECO:0000256" key="15">
    <source>
        <dbReference type="SAM" id="Phobius"/>
    </source>
</evidence>
<evidence type="ECO:0000256" key="3">
    <source>
        <dbReference type="ARBA" id="ARBA00012589"/>
    </source>
</evidence>